<reference evidence="2" key="1">
    <citation type="submission" date="2021-10" db="EMBL/GenBank/DDBJ databases">
        <title>Melipona bicolor Genome sequencing and assembly.</title>
        <authorList>
            <person name="Araujo N.S."/>
            <person name="Arias M.C."/>
        </authorList>
    </citation>
    <scope>NUCLEOTIDE SEQUENCE</scope>
    <source>
        <strain evidence="2">USP_2M_L1-L4_2017</strain>
        <tissue evidence="2">Whole body</tissue>
    </source>
</reference>
<proteinExistence type="predicted"/>
<organism evidence="2 3">
    <name type="scientific">Melipona bicolor</name>
    <dbReference type="NCBI Taxonomy" id="60889"/>
    <lineage>
        <taxon>Eukaryota</taxon>
        <taxon>Metazoa</taxon>
        <taxon>Ecdysozoa</taxon>
        <taxon>Arthropoda</taxon>
        <taxon>Hexapoda</taxon>
        <taxon>Insecta</taxon>
        <taxon>Pterygota</taxon>
        <taxon>Neoptera</taxon>
        <taxon>Endopterygota</taxon>
        <taxon>Hymenoptera</taxon>
        <taxon>Apocrita</taxon>
        <taxon>Aculeata</taxon>
        <taxon>Apoidea</taxon>
        <taxon>Anthophila</taxon>
        <taxon>Apidae</taxon>
        <taxon>Melipona</taxon>
    </lineage>
</organism>
<feature type="region of interest" description="Disordered" evidence="1">
    <location>
        <begin position="43"/>
        <end position="63"/>
    </location>
</feature>
<evidence type="ECO:0000313" key="2">
    <source>
        <dbReference type="EMBL" id="KAK1122693.1"/>
    </source>
</evidence>
<sequence>MEMQFATEAVNEQDFVWEARGSSSVSARQRLLADFSLGTISSREAGRSREGKNKELREIYAKA</sequence>
<feature type="compositionally biased region" description="Basic and acidic residues" evidence="1">
    <location>
        <begin position="44"/>
        <end position="63"/>
    </location>
</feature>
<name>A0AA40KJH1_9HYME</name>
<keyword evidence="3" id="KW-1185">Reference proteome</keyword>
<accession>A0AA40KJH1</accession>
<dbReference type="Proteomes" id="UP001177670">
    <property type="component" value="Unassembled WGS sequence"/>
</dbReference>
<comment type="caution">
    <text evidence="2">The sequence shown here is derived from an EMBL/GenBank/DDBJ whole genome shotgun (WGS) entry which is preliminary data.</text>
</comment>
<feature type="non-terminal residue" evidence="2">
    <location>
        <position position="63"/>
    </location>
</feature>
<evidence type="ECO:0000256" key="1">
    <source>
        <dbReference type="SAM" id="MobiDB-lite"/>
    </source>
</evidence>
<dbReference type="AlphaFoldDB" id="A0AA40KJH1"/>
<protein>
    <submittedName>
        <fullName evidence="2">Uncharacterized protein</fullName>
    </submittedName>
</protein>
<dbReference type="EMBL" id="JAHYIQ010000022">
    <property type="protein sequence ID" value="KAK1122693.1"/>
    <property type="molecule type" value="Genomic_DNA"/>
</dbReference>
<gene>
    <name evidence="2" type="ORF">K0M31_009137</name>
</gene>
<evidence type="ECO:0000313" key="3">
    <source>
        <dbReference type="Proteomes" id="UP001177670"/>
    </source>
</evidence>